<evidence type="ECO:0000313" key="9">
    <source>
        <dbReference type="EMBL" id="RGW66569.1"/>
    </source>
</evidence>
<sequence length="368" mass="42935">MYKNEHKFPYRWTKKDANFTKDKGKVMSCFCCGGGSSFGYKLAGYDVVACNEIDPKVMKMYLKNHDVKYSFNCDIRELITNINMGGHIMKEELHNLDILDASFPCSVFSIAGDRQKAWGKEKVFREGQKAQRLDDLAFYSIDLAKELKPKVVVFENVQGLLQGEAIEYVKEIYKQMDNAGYILQHWLLNARNMGVPQNRPRVFFLGLRKDLCEPFMVQKDLFERVPKIDMDFNEKEIVLDEFSDYNGRQIPKGMMKYWEYRNEKDNSIGDIVKRMDNRLSMFNNMFLKKNKVCNTISAMEDRLVYYDNPSYLSAHDTILASTFPMDYDFNGMKPWFACGMCVPPVMMANVATRIWDCWLSKIKKEECA</sequence>
<evidence type="ECO:0000256" key="3">
    <source>
        <dbReference type="ARBA" id="ARBA00022679"/>
    </source>
</evidence>
<dbReference type="GO" id="GO:0003886">
    <property type="term" value="F:DNA (cytosine-5-)-methyltransferase activity"/>
    <property type="evidence" value="ECO:0007669"/>
    <property type="project" value="UniProtKB-EC"/>
</dbReference>
<dbReference type="PRINTS" id="PR00105">
    <property type="entry name" value="C5METTRFRASE"/>
</dbReference>
<keyword evidence="2 7" id="KW-0489">Methyltransferase</keyword>
<dbReference type="GO" id="GO:0009307">
    <property type="term" value="P:DNA restriction-modification system"/>
    <property type="evidence" value="ECO:0007669"/>
    <property type="project" value="UniProtKB-KW"/>
</dbReference>
<evidence type="ECO:0000313" key="10">
    <source>
        <dbReference type="Proteomes" id="UP000286077"/>
    </source>
</evidence>
<gene>
    <name evidence="9" type="primary">dcm</name>
    <name evidence="9" type="ORF">DWV60_11600</name>
</gene>
<dbReference type="InterPro" id="IPR029063">
    <property type="entry name" value="SAM-dependent_MTases_sf"/>
</dbReference>
<evidence type="ECO:0000256" key="4">
    <source>
        <dbReference type="ARBA" id="ARBA00022691"/>
    </source>
</evidence>
<feature type="active site" evidence="7">
    <location>
        <position position="105"/>
    </location>
</feature>
<dbReference type="PANTHER" id="PTHR46098:SF1">
    <property type="entry name" value="TRNA (CYTOSINE(38)-C(5))-METHYLTRANSFERASE"/>
    <property type="match status" value="1"/>
</dbReference>
<comment type="catalytic activity">
    <reaction evidence="6">
        <text>a 2'-deoxycytidine in DNA + S-adenosyl-L-methionine = a 5-methyl-2'-deoxycytidine in DNA + S-adenosyl-L-homocysteine + H(+)</text>
        <dbReference type="Rhea" id="RHEA:13681"/>
        <dbReference type="Rhea" id="RHEA-COMP:11369"/>
        <dbReference type="Rhea" id="RHEA-COMP:11370"/>
        <dbReference type="ChEBI" id="CHEBI:15378"/>
        <dbReference type="ChEBI" id="CHEBI:57856"/>
        <dbReference type="ChEBI" id="CHEBI:59789"/>
        <dbReference type="ChEBI" id="CHEBI:85452"/>
        <dbReference type="ChEBI" id="CHEBI:85454"/>
        <dbReference type="EC" id="2.1.1.37"/>
    </reaction>
</comment>
<evidence type="ECO:0000256" key="1">
    <source>
        <dbReference type="ARBA" id="ARBA00011975"/>
    </source>
</evidence>
<dbReference type="InterPro" id="IPR050750">
    <property type="entry name" value="C5-MTase"/>
</dbReference>
<dbReference type="InterPro" id="IPR001525">
    <property type="entry name" value="C5_MeTfrase"/>
</dbReference>
<proteinExistence type="inferred from homology"/>
<organism evidence="9 10">
    <name type="scientific">Segatella copri</name>
    <dbReference type="NCBI Taxonomy" id="165179"/>
    <lineage>
        <taxon>Bacteria</taxon>
        <taxon>Pseudomonadati</taxon>
        <taxon>Bacteroidota</taxon>
        <taxon>Bacteroidia</taxon>
        <taxon>Bacteroidales</taxon>
        <taxon>Prevotellaceae</taxon>
        <taxon>Segatella</taxon>
    </lineage>
</organism>
<keyword evidence="5" id="KW-0680">Restriction system</keyword>
<protein>
    <recommendedName>
        <fullName evidence="1">DNA (cytosine-5-)-methyltransferase</fullName>
        <ecNumber evidence="1">2.1.1.37</ecNumber>
    </recommendedName>
</protein>
<accession>A0AA92U2D0</accession>
<dbReference type="EMBL" id="QSAQ01000031">
    <property type="protein sequence ID" value="RGW66569.1"/>
    <property type="molecule type" value="Genomic_DNA"/>
</dbReference>
<keyword evidence="3 7" id="KW-0808">Transferase</keyword>
<evidence type="ECO:0000256" key="5">
    <source>
        <dbReference type="ARBA" id="ARBA00022747"/>
    </source>
</evidence>
<reference evidence="9 10" key="1">
    <citation type="submission" date="2018-08" db="EMBL/GenBank/DDBJ databases">
        <title>A genome reference for cultivated species of the human gut microbiota.</title>
        <authorList>
            <person name="Zou Y."/>
            <person name="Xue W."/>
            <person name="Luo G."/>
        </authorList>
    </citation>
    <scope>NUCLEOTIDE SEQUENCE [LARGE SCALE GENOMIC DNA]</scope>
    <source>
        <strain evidence="9 10">AF11-14</strain>
    </source>
</reference>
<dbReference type="RefSeq" id="WP_118140817.1">
    <property type="nucleotide sequence ID" value="NZ_QSAQ01000031.1"/>
</dbReference>
<dbReference type="Proteomes" id="UP000286077">
    <property type="component" value="Unassembled WGS sequence"/>
</dbReference>
<evidence type="ECO:0000256" key="2">
    <source>
        <dbReference type="ARBA" id="ARBA00022603"/>
    </source>
</evidence>
<keyword evidence="4 7" id="KW-0949">S-adenosyl-L-methionine</keyword>
<dbReference type="SUPFAM" id="SSF53335">
    <property type="entry name" value="S-adenosyl-L-methionine-dependent methyltransferases"/>
    <property type="match status" value="1"/>
</dbReference>
<name>A0AA92U2D0_9BACT</name>
<evidence type="ECO:0000256" key="7">
    <source>
        <dbReference type="PROSITE-ProRule" id="PRU01016"/>
    </source>
</evidence>
<dbReference type="GO" id="GO:0032259">
    <property type="term" value="P:methylation"/>
    <property type="evidence" value="ECO:0007669"/>
    <property type="project" value="UniProtKB-KW"/>
</dbReference>
<dbReference type="PANTHER" id="PTHR46098">
    <property type="entry name" value="TRNA (CYTOSINE(38)-C(5))-METHYLTRANSFERASE"/>
    <property type="match status" value="1"/>
</dbReference>
<evidence type="ECO:0000256" key="6">
    <source>
        <dbReference type="ARBA" id="ARBA00047422"/>
    </source>
</evidence>
<dbReference type="Pfam" id="PF00145">
    <property type="entry name" value="DNA_methylase"/>
    <property type="match status" value="1"/>
</dbReference>
<dbReference type="Gene3D" id="3.40.50.150">
    <property type="entry name" value="Vaccinia Virus protein VP39"/>
    <property type="match status" value="1"/>
</dbReference>
<comment type="similarity">
    <text evidence="7 8">Belongs to the class I-like SAM-binding methyltransferase superfamily. C5-methyltransferase family.</text>
</comment>
<evidence type="ECO:0000256" key="8">
    <source>
        <dbReference type="RuleBase" id="RU000416"/>
    </source>
</evidence>
<dbReference type="EC" id="2.1.1.37" evidence="1"/>
<comment type="caution">
    <text evidence="9">The sequence shown here is derived from an EMBL/GenBank/DDBJ whole genome shotgun (WGS) entry which is preliminary data.</text>
</comment>
<dbReference type="Gene3D" id="3.90.120.10">
    <property type="entry name" value="DNA Methylase, subunit A, domain 2"/>
    <property type="match status" value="1"/>
</dbReference>
<dbReference type="PROSITE" id="PS51679">
    <property type="entry name" value="SAM_MT_C5"/>
    <property type="match status" value="1"/>
</dbReference>
<dbReference type="NCBIfam" id="TIGR00675">
    <property type="entry name" value="dcm"/>
    <property type="match status" value="1"/>
</dbReference>
<dbReference type="AlphaFoldDB" id="A0AA92U2D0"/>